<comment type="caution">
    <text evidence="5">The sequence shown here is derived from an EMBL/GenBank/DDBJ whole genome shotgun (WGS) entry which is preliminary data.</text>
</comment>
<evidence type="ECO:0000256" key="2">
    <source>
        <dbReference type="ARBA" id="ARBA00049666"/>
    </source>
</evidence>
<feature type="compositionally biased region" description="Basic and acidic residues" evidence="3">
    <location>
        <begin position="203"/>
        <end position="214"/>
    </location>
</feature>
<evidence type="ECO:0000259" key="4">
    <source>
        <dbReference type="Pfam" id="PF13476"/>
    </source>
</evidence>
<feature type="compositionally biased region" description="Acidic residues" evidence="3">
    <location>
        <begin position="246"/>
        <end position="266"/>
    </location>
</feature>
<evidence type="ECO:0000256" key="1">
    <source>
        <dbReference type="ARBA" id="ARBA00023054"/>
    </source>
</evidence>
<feature type="compositionally biased region" description="Basic and acidic residues" evidence="3">
    <location>
        <begin position="170"/>
        <end position="188"/>
    </location>
</feature>
<dbReference type="SUPFAM" id="SSF52540">
    <property type="entry name" value="P-loop containing nucleoside triphosphate hydrolases"/>
    <property type="match status" value="1"/>
</dbReference>
<evidence type="ECO:0000256" key="3">
    <source>
        <dbReference type="SAM" id="MobiDB-lite"/>
    </source>
</evidence>
<dbReference type="Proteomes" id="UP001596328">
    <property type="component" value="Unassembled WGS sequence"/>
</dbReference>
<accession>A0ABD5RXP2</accession>
<dbReference type="PANTHER" id="PTHR32114:SF2">
    <property type="entry name" value="ABC TRANSPORTER ABCH.3"/>
    <property type="match status" value="1"/>
</dbReference>
<evidence type="ECO:0000313" key="6">
    <source>
        <dbReference type="Proteomes" id="UP001596328"/>
    </source>
</evidence>
<feature type="region of interest" description="Disordered" evidence="3">
    <location>
        <begin position="170"/>
        <end position="214"/>
    </location>
</feature>
<gene>
    <name evidence="5" type="ORF">ACFQE1_05240</name>
</gene>
<comment type="similarity">
    <text evidence="2">Belongs to the Sph1/Sph2 family.</text>
</comment>
<sequence>MSTEEVSKGEVKVRARNVGGISETEVAFEPGVTILAGRNATNRTSMLQAIMLGLGSDREALKGDAEEGEVELLLDDERYTRTLTRRNGDIALGGDPYLDDPEVADLFAFLLEENEARRAVARGDDLREIIMRPIDTNAIRAEINQLETERRNIDEQLESLEEVEKRLPELESRKTSLESEIEEKRAELEDAEEDLESLDASVEETREERNELESKLDELRETRSELDRVRRRVETEEGSIESLTEEREEVEDELGSIPDETDVDTGEVEREIERLRERKRTLDGVVNELQNVVQFNEEMLEGDRTDVRSALDVDEDDDDDGAVTDQLLEDQTVCWTCGSEVEKEQIGATLDRLRAFRKEKLDSIRDIEDRLSELQSDLQSAQSQRERRRDLQNRLDRIDDELDSRRERREELRTERESVSEELETLETEVDELENEEFGEILDKHKEANEIEFEIGRLESDLDGVVDEIEELEDRVGEREELEDERDRVKSALVDARTRIDQIEEQAVEQFNTHIETVLEILEYGNLDRVWIERVEREVREGRRKVERSQFELHIVRTNEDGRTYEDTIDHLSESEREVTGLVFALAGYLVHEVYESLPFIILDSLEAIDSDRIAKLVEYFSDYADYSVVALLPEDEQALDSSYRRVSEI</sequence>
<dbReference type="Gene3D" id="3.40.50.300">
    <property type="entry name" value="P-loop containing nucleotide triphosphate hydrolases"/>
    <property type="match status" value="2"/>
</dbReference>
<protein>
    <submittedName>
        <fullName evidence="5">Archaea-specific SMC-related protein</fullName>
    </submittedName>
</protein>
<dbReference type="SUPFAM" id="SSF57997">
    <property type="entry name" value="Tropomyosin"/>
    <property type="match status" value="1"/>
</dbReference>
<dbReference type="AlphaFoldDB" id="A0ABD5RXP2"/>
<reference evidence="5 6" key="1">
    <citation type="journal article" date="2019" name="Int. J. Syst. Evol. Microbiol.">
        <title>The Global Catalogue of Microorganisms (GCM) 10K type strain sequencing project: providing services to taxonomists for standard genome sequencing and annotation.</title>
        <authorList>
            <consortium name="The Broad Institute Genomics Platform"/>
            <consortium name="The Broad Institute Genome Sequencing Center for Infectious Disease"/>
            <person name="Wu L."/>
            <person name="Ma J."/>
        </authorList>
    </citation>
    <scope>NUCLEOTIDE SEQUENCE [LARGE SCALE GENOMIC DNA]</scope>
    <source>
        <strain evidence="5 6">NBRC 111368</strain>
    </source>
</reference>
<dbReference type="InterPro" id="IPR027417">
    <property type="entry name" value="P-loop_NTPase"/>
</dbReference>
<feature type="region of interest" description="Disordered" evidence="3">
    <location>
        <begin position="232"/>
        <end position="269"/>
    </location>
</feature>
<dbReference type="PANTHER" id="PTHR32114">
    <property type="entry name" value="ABC TRANSPORTER ABCH.3"/>
    <property type="match status" value="1"/>
</dbReference>
<dbReference type="Pfam" id="PF13476">
    <property type="entry name" value="AAA_23"/>
    <property type="match status" value="1"/>
</dbReference>
<feature type="compositionally biased region" description="Acidic residues" evidence="3">
    <location>
        <begin position="420"/>
        <end position="430"/>
    </location>
</feature>
<feature type="domain" description="Rad50/SbcC-type AAA" evidence="4">
    <location>
        <begin position="12"/>
        <end position="224"/>
    </location>
</feature>
<dbReference type="EMBL" id="JBHSWU010000048">
    <property type="protein sequence ID" value="MFC6723792.1"/>
    <property type="molecule type" value="Genomic_DNA"/>
</dbReference>
<feature type="region of interest" description="Disordered" evidence="3">
    <location>
        <begin position="406"/>
        <end position="430"/>
    </location>
</feature>
<proteinExistence type="inferred from homology"/>
<dbReference type="InterPro" id="IPR038729">
    <property type="entry name" value="Rad50/SbcC_AAA"/>
</dbReference>
<feature type="compositionally biased region" description="Basic and acidic residues" evidence="3">
    <location>
        <begin position="406"/>
        <end position="419"/>
    </location>
</feature>
<keyword evidence="1" id="KW-0175">Coiled coil</keyword>
<organism evidence="5 6">
    <name type="scientific">Halobium palmae</name>
    <dbReference type="NCBI Taxonomy" id="1776492"/>
    <lineage>
        <taxon>Archaea</taxon>
        <taxon>Methanobacteriati</taxon>
        <taxon>Methanobacteriota</taxon>
        <taxon>Stenosarchaea group</taxon>
        <taxon>Halobacteria</taxon>
        <taxon>Halobacteriales</taxon>
        <taxon>Haloferacaceae</taxon>
        <taxon>Halobium</taxon>
    </lineage>
</organism>
<dbReference type="NCBIfam" id="NF045487">
    <property type="entry name" value="ASRP"/>
    <property type="match status" value="1"/>
</dbReference>
<keyword evidence="6" id="KW-1185">Reference proteome</keyword>
<evidence type="ECO:0000313" key="5">
    <source>
        <dbReference type="EMBL" id="MFC6723792.1"/>
    </source>
</evidence>
<name>A0ABD5RXP2_9EURY</name>